<evidence type="ECO:0000256" key="1">
    <source>
        <dbReference type="SAM" id="MobiDB-lite"/>
    </source>
</evidence>
<dbReference type="Proteomes" id="UP000541033">
    <property type="component" value="Unassembled WGS sequence"/>
</dbReference>
<dbReference type="PANTHER" id="PTHR45982:SF1">
    <property type="entry name" value="REGULATOR OF CHROMOSOME CONDENSATION"/>
    <property type="match status" value="1"/>
</dbReference>
<evidence type="ECO:0000313" key="3">
    <source>
        <dbReference type="Proteomes" id="UP000541033"/>
    </source>
</evidence>
<protein>
    <submittedName>
        <fullName evidence="2">Alpha-tubulin suppressor-like RCC1 family protein</fullName>
    </submittedName>
</protein>
<name>A0A7X5R0A9_9MICO</name>
<comment type="caution">
    <text evidence="2">The sequence shown here is derived from an EMBL/GenBank/DDBJ whole genome shotgun (WGS) entry which is preliminary data.</text>
</comment>
<dbReference type="InterPro" id="IPR009091">
    <property type="entry name" value="RCC1/BLIP-II"/>
</dbReference>
<reference evidence="2 3" key="1">
    <citation type="submission" date="2020-02" db="EMBL/GenBank/DDBJ databases">
        <title>Sequencing the genomes of 1000 actinobacteria strains.</title>
        <authorList>
            <person name="Klenk H.-P."/>
        </authorList>
    </citation>
    <scope>NUCLEOTIDE SEQUENCE [LARGE SCALE GENOMIC DNA]</scope>
    <source>
        <strain evidence="2 3">DSM 27960</strain>
    </source>
</reference>
<dbReference type="AlphaFoldDB" id="A0A7X5R0A9"/>
<dbReference type="PROSITE" id="PS50012">
    <property type="entry name" value="RCC1_3"/>
    <property type="match status" value="2"/>
</dbReference>
<dbReference type="InterPro" id="IPR051553">
    <property type="entry name" value="Ran_GTPase-activating"/>
</dbReference>
<keyword evidence="3" id="KW-1185">Reference proteome</keyword>
<dbReference type="SUPFAM" id="SSF50985">
    <property type="entry name" value="RCC1/BLIP-II"/>
    <property type="match status" value="1"/>
</dbReference>
<dbReference type="Gene3D" id="2.130.10.30">
    <property type="entry name" value="Regulator of chromosome condensation 1/beta-lactamase-inhibitor protein II"/>
    <property type="match status" value="2"/>
</dbReference>
<dbReference type="Pfam" id="PF13540">
    <property type="entry name" value="RCC1_2"/>
    <property type="match status" value="1"/>
</dbReference>
<evidence type="ECO:0000313" key="2">
    <source>
        <dbReference type="EMBL" id="NIH53283.1"/>
    </source>
</evidence>
<feature type="region of interest" description="Disordered" evidence="1">
    <location>
        <begin position="78"/>
        <end position="124"/>
    </location>
</feature>
<dbReference type="PANTHER" id="PTHR45982">
    <property type="entry name" value="REGULATOR OF CHROMOSOME CONDENSATION"/>
    <property type="match status" value="1"/>
</dbReference>
<gene>
    <name evidence="2" type="ORF">FHX76_001151</name>
</gene>
<dbReference type="RefSeq" id="WP_167148768.1">
    <property type="nucleotide sequence ID" value="NZ_JAAMOX010000001.1"/>
</dbReference>
<dbReference type="InterPro" id="IPR000408">
    <property type="entry name" value="Reg_chr_condens"/>
</dbReference>
<dbReference type="Pfam" id="PF00415">
    <property type="entry name" value="RCC1"/>
    <property type="match status" value="2"/>
</dbReference>
<accession>A0A7X5R0A9</accession>
<proteinExistence type="predicted"/>
<dbReference type="GO" id="GO:0005085">
    <property type="term" value="F:guanyl-nucleotide exchange factor activity"/>
    <property type="evidence" value="ECO:0007669"/>
    <property type="project" value="TreeGrafter"/>
</dbReference>
<dbReference type="EMBL" id="JAAMOX010000001">
    <property type="protein sequence ID" value="NIH53283.1"/>
    <property type="molecule type" value="Genomic_DNA"/>
</dbReference>
<dbReference type="GO" id="GO:0005737">
    <property type="term" value="C:cytoplasm"/>
    <property type="evidence" value="ECO:0007669"/>
    <property type="project" value="TreeGrafter"/>
</dbReference>
<sequence length="567" mass="57371">MSDLGYGMAAQTESRRRSLRRWVGAATVLVCTLAGVLGSMPAEALWSINDAKFTAVASTDVLTAPTKPSALLPEANALSVSTSTGPSSDTLSPSYTFERSTTSDFASPTTLHSDSPTVRDTGNVAPTATPMKLSKISTGVNSSCGLSAGDVYCWGQNDTGQLAQGTLFTSSNVPLKVLRVTDNAGSQIPAAAVFVDVSVGEGTACAATTKEAYCWGINRSGNATANLAGVITLARKVPTGVIDGISSISVGYDHTCAIFGSRGASCWGGNLSGQMGNGNSGVSGAFAPTQVATYGVAGSAIPNGAVATKVSAGNQYTCLIASNNAYCFGINTYGSLGNGNTTMYAVPQRVVTGTMPINTVSDIVTAVESQNNVRASCAIANSNVYCWGAASYGALGNGTVAPNVSSPVRVLQVPAGTAFSLASGSSGHCVMTMTNISWCWGGGTAGQLGNGMADVSLPIQTIVPQGKIVVQISSNSSTRCWLFSDGTAGCAGAGGYGRLGDGGAARPNAYTHTIVAMPSTLKCATGAVLLADNTCSLTSNTTYYYRVSVTLGNWSSPVSAVAALKTA</sequence>
<organism evidence="2 3">
    <name type="scientific">Lysinibacter cavernae</name>
    <dbReference type="NCBI Taxonomy" id="1640652"/>
    <lineage>
        <taxon>Bacteria</taxon>
        <taxon>Bacillati</taxon>
        <taxon>Actinomycetota</taxon>
        <taxon>Actinomycetes</taxon>
        <taxon>Micrococcales</taxon>
        <taxon>Microbacteriaceae</taxon>
        <taxon>Lysinibacter</taxon>
    </lineage>
</organism>